<dbReference type="GO" id="GO:0007606">
    <property type="term" value="P:sensory perception of chemical stimulus"/>
    <property type="evidence" value="ECO:0007669"/>
    <property type="project" value="InterPro"/>
</dbReference>
<dbReference type="GO" id="GO:0016020">
    <property type="term" value="C:membrane"/>
    <property type="evidence" value="ECO:0007669"/>
    <property type="project" value="InterPro"/>
</dbReference>
<keyword evidence="3" id="KW-1185">Reference proteome</keyword>
<keyword evidence="2" id="KW-0472">Membrane</keyword>
<sequence>MSVIYPQIKLLKRPPTFDYHDVSFIYALFWVSALVIHWSIVMNGVGFAVEDGVRVLIRATLSSNRKEDLCEFVSFTSSICSWIQLPARIAHTIMATALPVLAAERILATVFCTTYEKSKRIRLYGFVLIIFQPTIRGTSAPSTVSTRFQINENVKITKFLCILSVIQIIATLYSACNIWASMYEIEREDLEIIYFLKGKISVSSLLIIVPSACVLLGVMMIQKTIRVNAVKLLYLDRIAPFKNCCMVLPARRYKVNDSTMLANSTQQSYFAALEKQWDIPPGRCFSNRS</sequence>
<name>A0A0M3I5D7_ASCLU</name>
<dbReference type="WBParaSite" id="ALUE_0001214201-mRNA-1">
    <property type="protein sequence ID" value="ALUE_0001214201-mRNA-1"/>
    <property type="gene ID" value="ALUE_0001214201"/>
</dbReference>
<dbReference type="Pfam" id="PF03125">
    <property type="entry name" value="Sre"/>
    <property type="match status" value="1"/>
</dbReference>
<proteinExistence type="inferred from homology"/>
<protein>
    <submittedName>
        <fullName evidence="4">G protein-coupled receptor</fullName>
    </submittedName>
</protein>
<feature type="transmembrane region" description="Helical" evidence="2">
    <location>
        <begin position="24"/>
        <end position="49"/>
    </location>
</feature>
<evidence type="ECO:0000256" key="1">
    <source>
        <dbReference type="ARBA" id="ARBA00006803"/>
    </source>
</evidence>
<evidence type="ECO:0000313" key="3">
    <source>
        <dbReference type="Proteomes" id="UP000036681"/>
    </source>
</evidence>
<dbReference type="Proteomes" id="UP000036681">
    <property type="component" value="Unplaced"/>
</dbReference>
<dbReference type="InterPro" id="IPR004151">
    <property type="entry name" value="7TM_GPCR_serpentine_rcpt_Sre"/>
</dbReference>
<keyword evidence="2" id="KW-0812">Transmembrane</keyword>
<organism evidence="3 4">
    <name type="scientific">Ascaris lumbricoides</name>
    <name type="common">Giant roundworm</name>
    <dbReference type="NCBI Taxonomy" id="6252"/>
    <lineage>
        <taxon>Eukaryota</taxon>
        <taxon>Metazoa</taxon>
        <taxon>Ecdysozoa</taxon>
        <taxon>Nematoda</taxon>
        <taxon>Chromadorea</taxon>
        <taxon>Rhabditida</taxon>
        <taxon>Spirurina</taxon>
        <taxon>Ascaridomorpha</taxon>
        <taxon>Ascaridoidea</taxon>
        <taxon>Ascarididae</taxon>
        <taxon>Ascaris</taxon>
    </lineage>
</organism>
<keyword evidence="2" id="KW-1133">Transmembrane helix</keyword>
<comment type="similarity">
    <text evidence="1">Belongs to the nematode receptor-like protein sre family.</text>
</comment>
<dbReference type="PANTHER" id="PTHR47518">
    <property type="entry name" value="SERPENTINE RECEPTOR CLASS EPSILON-13-RELATED"/>
    <property type="match status" value="1"/>
</dbReference>
<feature type="transmembrane region" description="Helical" evidence="2">
    <location>
        <begin position="159"/>
        <end position="180"/>
    </location>
</feature>
<reference evidence="4" key="1">
    <citation type="submission" date="2017-02" db="UniProtKB">
        <authorList>
            <consortium name="WormBaseParasite"/>
        </authorList>
    </citation>
    <scope>IDENTIFICATION</scope>
</reference>
<feature type="transmembrane region" description="Helical" evidence="2">
    <location>
        <begin position="200"/>
        <end position="221"/>
    </location>
</feature>
<evidence type="ECO:0000256" key="2">
    <source>
        <dbReference type="SAM" id="Phobius"/>
    </source>
</evidence>
<evidence type="ECO:0000313" key="4">
    <source>
        <dbReference type="WBParaSite" id="ALUE_0001214201-mRNA-1"/>
    </source>
</evidence>
<dbReference type="InterPro" id="IPR052854">
    <property type="entry name" value="Serpentine_rcpt_epsilon"/>
</dbReference>
<dbReference type="AlphaFoldDB" id="A0A0M3I5D7"/>
<accession>A0A0M3I5D7</accession>
<dbReference type="PANTHER" id="PTHR47518:SF9">
    <property type="entry name" value="SERPENTINE RECEPTOR, CLASS T"/>
    <property type="match status" value="1"/>
</dbReference>